<keyword evidence="2" id="KW-0813">Transport</keyword>
<sequence>MKRFSKEENSWVLYDWANSAYSIIITTAVFPLFYKAAAENAGVSAANSTAYLGYTIAIATFILAMLGPILGIIADYQGFKKKFFTFFFALGVTATAILAFIPSDQWLALLICYTVTAVGATGANVFYDAFLVDVTTEERMNNISSRGFGLGYIGSTIPFILSIAIIILAQNELLPLSITAASKIAFLITALWWGLFTIPLFKNVQQRFYIEREARPVVNSFKRLGKTFKEIRKYRVVFLFLIGYFFYIDGVGTIISMSTAYGTDLGIGATDLLIILFVTQVVAAPFAILYGKLAEKFTGKKMLYVGILIYIIVCIYAYFLETTLDFWILAMLVATSQGGIQALSRAYFAKLVPKNNANEFFGFYNIFGKFASIMGPLLVGATAQITGNSSMGVFSLIVLFIVGIIVLMFVPEPKEVSVPESVNLN</sequence>
<dbReference type="InterPro" id="IPR024671">
    <property type="entry name" value="Atg22-like"/>
</dbReference>
<gene>
    <name evidence="8" type="ORF">DS031_17325</name>
</gene>
<feature type="transmembrane region" description="Helical" evidence="6">
    <location>
        <begin position="148"/>
        <end position="169"/>
    </location>
</feature>
<dbReference type="InterPro" id="IPR036259">
    <property type="entry name" value="MFS_trans_sf"/>
</dbReference>
<evidence type="ECO:0000256" key="5">
    <source>
        <dbReference type="ARBA" id="ARBA00023136"/>
    </source>
</evidence>
<name>A0A366XVX2_9BACI</name>
<reference evidence="8 9" key="1">
    <citation type="submission" date="2018-07" db="EMBL/GenBank/DDBJ databases">
        <title>Lottiidibacillus patelloidae gen. nov., sp. nov., isolated from the intestinal tract of a marine limpet and the reclassification of B. taeanensis BH030017T, B. algicola KMM 3737T and B. hwajinpoensis SW-72T as genus Lottiidibacillus.</title>
        <authorList>
            <person name="Liu R."/>
            <person name="Huang Z."/>
        </authorList>
    </citation>
    <scope>NUCLEOTIDE SEQUENCE [LARGE SCALE GENOMIC DNA]</scope>
    <source>
        <strain evidence="8 9">BH030017</strain>
    </source>
</reference>
<evidence type="ECO:0000259" key="7">
    <source>
        <dbReference type="PROSITE" id="PS50850"/>
    </source>
</evidence>
<dbReference type="PANTHER" id="PTHR23519">
    <property type="entry name" value="AUTOPHAGY-RELATED PROTEIN 22"/>
    <property type="match status" value="1"/>
</dbReference>
<keyword evidence="5 6" id="KW-0472">Membrane</keyword>
<evidence type="ECO:0000313" key="9">
    <source>
        <dbReference type="Proteomes" id="UP000253314"/>
    </source>
</evidence>
<protein>
    <submittedName>
        <fullName evidence="8">MFS transporter</fullName>
    </submittedName>
</protein>
<keyword evidence="4 6" id="KW-1133">Transmembrane helix</keyword>
<organism evidence="8 9">
    <name type="scientific">Bacillus taeanensis</name>
    <dbReference type="NCBI Taxonomy" id="273032"/>
    <lineage>
        <taxon>Bacteria</taxon>
        <taxon>Bacillati</taxon>
        <taxon>Bacillota</taxon>
        <taxon>Bacilli</taxon>
        <taxon>Bacillales</taxon>
        <taxon>Bacillaceae</taxon>
        <taxon>Bacillus</taxon>
    </lineage>
</organism>
<evidence type="ECO:0000256" key="2">
    <source>
        <dbReference type="ARBA" id="ARBA00022448"/>
    </source>
</evidence>
<dbReference type="CDD" id="cd17482">
    <property type="entry name" value="MFS_YxiO_like"/>
    <property type="match status" value="1"/>
</dbReference>
<keyword evidence="3 6" id="KW-0812">Transmembrane</keyword>
<dbReference type="InterPro" id="IPR050495">
    <property type="entry name" value="ATG22/LtaA_families"/>
</dbReference>
<feature type="domain" description="Major facilitator superfamily (MFS) profile" evidence="7">
    <location>
        <begin position="236"/>
        <end position="425"/>
    </location>
</feature>
<dbReference type="Pfam" id="PF11700">
    <property type="entry name" value="ATG22"/>
    <property type="match status" value="2"/>
</dbReference>
<dbReference type="AlphaFoldDB" id="A0A366XVX2"/>
<accession>A0A366XVX2</accession>
<feature type="transmembrane region" description="Helical" evidence="6">
    <location>
        <begin position="236"/>
        <end position="260"/>
    </location>
</feature>
<feature type="transmembrane region" description="Helical" evidence="6">
    <location>
        <begin position="391"/>
        <end position="410"/>
    </location>
</feature>
<dbReference type="SUPFAM" id="SSF103473">
    <property type="entry name" value="MFS general substrate transporter"/>
    <property type="match status" value="1"/>
</dbReference>
<dbReference type="InterPro" id="IPR020846">
    <property type="entry name" value="MFS_dom"/>
</dbReference>
<feature type="transmembrane region" description="Helical" evidence="6">
    <location>
        <begin position="326"/>
        <end position="348"/>
    </location>
</feature>
<dbReference type="RefSeq" id="WP_113807322.1">
    <property type="nucleotide sequence ID" value="NZ_QOCW01000022.1"/>
</dbReference>
<feature type="transmembrane region" description="Helical" evidence="6">
    <location>
        <begin position="181"/>
        <end position="201"/>
    </location>
</feature>
<dbReference type="GO" id="GO:0005886">
    <property type="term" value="C:plasma membrane"/>
    <property type="evidence" value="ECO:0007669"/>
    <property type="project" value="UniProtKB-SubCell"/>
</dbReference>
<feature type="transmembrane region" description="Helical" evidence="6">
    <location>
        <begin position="360"/>
        <end position="379"/>
    </location>
</feature>
<evidence type="ECO:0000256" key="3">
    <source>
        <dbReference type="ARBA" id="ARBA00022692"/>
    </source>
</evidence>
<comment type="caution">
    <text evidence="8">The sequence shown here is derived from an EMBL/GenBank/DDBJ whole genome shotgun (WGS) entry which is preliminary data.</text>
</comment>
<dbReference type="PROSITE" id="PS50850">
    <property type="entry name" value="MFS"/>
    <property type="match status" value="1"/>
</dbReference>
<comment type="subcellular location">
    <subcellularLocation>
        <location evidence="1">Cell membrane</location>
        <topology evidence="1">Multi-pass membrane protein</topology>
    </subcellularLocation>
</comment>
<feature type="transmembrane region" description="Helical" evidence="6">
    <location>
        <begin position="54"/>
        <end position="76"/>
    </location>
</feature>
<feature type="transmembrane region" description="Helical" evidence="6">
    <location>
        <begin position="302"/>
        <end position="320"/>
    </location>
</feature>
<keyword evidence="9" id="KW-1185">Reference proteome</keyword>
<evidence type="ECO:0000256" key="1">
    <source>
        <dbReference type="ARBA" id="ARBA00004651"/>
    </source>
</evidence>
<evidence type="ECO:0000256" key="6">
    <source>
        <dbReference type="SAM" id="Phobius"/>
    </source>
</evidence>
<evidence type="ECO:0000256" key="4">
    <source>
        <dbReference type="ARBA" id="ARBA00022989"/>
    </source>
</evidence>
<dbReference type="Gene3D" id="1.20.1250.20">
    <property type="entry name" value="MFS general substrate transporter like domains"/>
    <property type="match status" value="2"/>
</dbReference>
<dbReference type="Proteomes" id="UP000253314">
    <property type="component" value="Unassembled WGS sequence"/>
</dbReference>
<evidence type="ECO:0000313" key="8">
    <source>
        <dbReference type="EMBL" id="RBW68284.1"/>
    </source>
</evidence>
<dbReference type="PANTHER" id="PTHR23519:SF1">
    <property type="entry name" value="AUTOPHAGY-RELATED PROTEIN 22"/>
    <property type="match status" value="1"/>
</dbReference>
<feature type="transmembrane region" description="Helical" evidence="6">
    <location>
        <begin position="272"/>
        <end position="290"/>
    </location>
</feature>
<proteinExistence type="predicted"/>
<dbReference type="OrthoDB" id="9768783at2"/>
<feature type="transmembrane region" description="Helical" evidence="6">
    <location>
        <begin position="12"/>
        <end position="34"/>
    </location>
</feature>
<feature type="transmembrane region" description="Helical" evidence="6">
    <location>
        <begin position="107"/>
        <end position="127"/>
    </location>
</feature>
<dbReference type="EMBL" id="QOCW01000022">
    <property type="protein sequence ID" value="RBW68284.1"/>
    <property type="molecule type" value="Genomic_DNA"/>
</dbReference>
<feature type="transmembrane region" description="Helical" evidence="6">
    <location>
        <begin position="83"/>
        <end position="101"/>
    </location>
</feature>
<dbReference type="GO" id="GO:0022857">
    <property type="term" value="F:transmembrane transporter activity"/>
    <property type="evidence" value="ECO:0007669"/>
    <property type="project" value="InterPro"/>
</dbReference>